<evidence type="ECO:0000256" key="6">
    <source>
        <dbReference type="SAM" id="Phobius"/>
    </source>
</evidence>
<dbReference type="GO" id="GO:0016020">
    <property type="term" value="C:membrane"/>
    <property type="evidence" value="ECO:0007669"/>
    <property type="project" value="UniProtKB-SubCell"/>
</dbReference>
<evidence type="ECO:0000256" key="5">
    <source>
        <dbReference type="ARBA" id="ARBA00023136"/>
    </source>
</evidence>
<feature type="transmembrane region" description="Helical" evidence="6">
    <location>
        <begin position="431"/>
        <end position="449"/>
    </location>
</feature>
<evidence type="ECO:0000313" key="8">
    <source>
        <dbReference type="EMBL" id="PLB35690.1"/>
    </source>
</evidence>
<feature type="transmembrane region" description="Helical" evidence="6">
    <location>
        <begin position="275"/>
        <end position="297"/>
    </location>
</feature>
<evidence type="ECO:0000259" key="7">
    <source>
        <dbReference type="Pfam" id="PF01490"/>
    </source>
</evidence>
<dbReference type="RefSeq" id="XP_024669702.1">
    <property type="nucleotide sequence ID" value="XM_024816781.1"/>
</dbReference>
<keyword evidence="5 6" id="KW-0472">Membrane</keyword>
<feature type="transmembrane region" description="Helical" evidence="6">
    <location>
        <begin position="357"/>
        <end position="381"/>
    </location>
</feature>
<dbReference type="GO" id="GO:0015179">
    <property type="term" value="F:L-amino acid transmembrane transporter activity"/>
    <property type="evidence" value="ECO:0007669"/>
    <property type="project" value="TreeGrafter"/>
</dbReference>
<dbReference type="Proteomes" id="UP000234585">
    <property type="component" value="Unassembled WGS sequence"/>
</dbReference>
<feature type="transmembrane region" description="Helical" evidence="6">
    <location>
        <begin position="192"/>
        <end position="214"/>
    </location>
</feature>
<dbReference type="FunFam" id="1.20.1740.10:FF:000039">
    <property type="entry name" value="Neutral amino acid transporter (Eurofung)"/>
    <property type="match status" value="1"/>
</dbReference>
<comment type="subcellular location">
    <subcellularLocation>
        <location evidence="1">Membrane</location>
        <topology evidence="1">Multi-pass membrane protein</topology>
    </subcellularLocation>
</comment>
<accession>A0A2I2F4X1</accession>
<dbReference type="GeneID" id="36523941"/>
<dbReference type="PANTHER" id="PTHR22950:SF697">
    <property type="entry name" value="AMINO ACID TRANSPORTER (EUROFUNG)"/>
    <property type="match status" value="1"/>
</dbReference>
<dbReference type="PANTHER" id="PTHR22950">
    <property type="entry name" value="AMINO ACID TRANSPORTER"/>
    <property type="match status" value="1"/>
</dbReference>
<feature type="domain" description="Amino acid transporter transmembrane" evidence="7">
    <location>
        <begin position="54"/>
        <end position="449"/>
    </location>
</feature>
<feature type="transmembrane region" description="Helical" evidence="6">
    <location>
        <begin position="89"/>
        <end position="108"/>
    </location>
</feature>
<keyword evidence="3 6" id="KW-0812">Transmembrane</keyword>
<dbReference type="OrthoDB" id="40134at2759"/>
<evidence type="ECO:0000256" key="1">
    <source>
        <dbReference type="ARBA" id="ARBA00004141"/>
    </source>
</evidence>
<feature type="transmembrane region" description="Helical" evidence="6">
    <location>
        <begin position="387"/>
        <end position="410"/>
    </location>
</feature>
<feature type="transmembrane region" description="Helical" evidence="6">
    <location>
        <begin position="62"/>
        <end position="83"/>
    </location>
</feature>
<name>A0A2I2F4X1_ASPCN</name>
<gene>
    <name evidence="8" type="ORF">BDW47DRAFT_127913</name>
</gene>
<protein>
    <submittedName>
        <fullName evidence="8">Transmembrane amino acid transporter</fullName>
    </submittedName>
</protein>
<feature type="transmembrane region" description="Helical" evidence="6">
    <location>
        <begin position="169"/>
        <end position="185"/>
    </location>
</feature>
<dbReference type="EMBL" id="KZ559159">
    <property type="protein sequence ID" value="PLB35690.1"/>
    <property type="molecule type" value="Genomic_DNA"/>
</dbReference>
<feature type="transmembrane region" description="Helical" evidence="6">
    <location>
        <begin position="129"/>
        <end position="149"/>
    </location>
</feature>
<dbReference type="AlphaFoldDB" id="A0A2I2F4X1"/>
<evidence type="ECO:0000256" key="3">
    <source>
        <dbReference type="ARBA" id="ARBA00022692"/>
    </source>
</evidence>
<reference evidence="8 9" key="1">
    <citation type="submission" date="2017-12" db="EMBL/GenBank/DDBJ databases">
        <authorList>
            <consortium name="DOE Joint Genome Institute"/>
            <person name="Haridas S."/>
            <person name="Kjaerbolling I."/>
            <person name="Vesth T.C."/>
            <person name="Frisvad J.C."/>
            <person name="Nybo J.L."/>
            <person name="Theobald S."/>
            <person name="Kuo A."/>
            <person name="Bowyer P."/>
            <person name="Matsuda Y."/>
            <person name="Mondo S."/>
            <person name="Lyhne E.K."/>
            <person name="Kogle M.E."/>
            <person name="Clum A."/>
            <person name="Lipzen A."/>
            <person name="Salamov A."/>
            <person name="Ngan C.Y."/>
            <person name="Daum C."/>
            <person name="Chiniquy J."/>
            <person name="Barry K."/>
            <person name="LaButti K."/>
            <person name="Simmons B.A."/>
            <person name="Magnuson J.K."/>
            <person name="Mortensen U.H."/>
            <person name="Larsen T.O."/>
            <person name="Grigoriev I.V."/>
            <person name="Baker S.E."/>
            <person name="Andersen M.R."/>
            <person name="Nordberg H.P."/>
            <person name="Cantor M.N."/>
            <person name="Hua S.X."/>
        </authorList>
    </citation>
    <scope>NUCLEOTIDE SEQUENCE [LARGE SCALE GENOMIC DNA]</scope>
    <source>
        <strain evidence="8 9">CBS 102.13</strain>
    </source>
</reference>
<evidence type="ECO:0000313" key="9">
    <source>
        <dbReference type="Proteomes" id="UP000234585"/>
    </source>
</evidence>
<keyword evidence="9" id="KW-1185">Reference proteome</keyword>
<dbReference type="Pfam" id="PF01490">
    <property type="entry name" value="Aa_trans"/>
    <property type="match status" value="1"/>
</dbReference>
<sequence>MSVEKGKEAIHLQPDDDIVAGHIHIGDELLKGEDNDQGFEVFQNTGDGVDFRVLSWQWASIIFLKLTFATGVMTIPGQLYILGAAPGSLVVLGWGIINTYAGVVQGNFRNRHPMCHSVADMAGVVGGPLLREIAGVCFIASWIICAASGINGATTALNALSDHATCTNWYALAVTAVVVLVASLRKFGELSWISWAGFVSVFAAVFIVVIGVTLRDRPAGAPQTGDYDFGYHAVAFPSFVQGISAAATLFSASAGTSAFLPVISEMRQPRDYKKSLYLCMFTVTAAYLSFGLVVYRWCGKWITTPSLGSAGPTLKKVSYGVGLLGIIVTGILYVHVSAKYIFVRILRGSTHLQSNTFTHWATWLSCTVGLSIVAFLLAAAIPIFNYLLGLAGSLGFAPIALILPPWLWIFDHGDWRTSSSPVKMVVYYLHWVWVLIGVFMTVGGTYGILQSVVDAYRSGDIGGTFSCADNS</sequence>
<evidence type="ECO:0000256" key="4">
    <source>
        <dbReference type="ARBA" id="ARBA00022989"/>
    </source>
</evidence>
<organism evidence="8 9">
    <name type="scientific">Aspergillus candidus</name>
    <dbReference type="NCBI Taxonomy" id="41067"/>
    <lineage>
        <taxon>Eukaryota</taxon>
        <taxon>Fungi</taxon>
        <taxon>Dikarya</taxon>
        <taxon>Ascomycota</taxon>
        <taxon>Pezizomycotina</taxon>
        <taxon>Eurotiomycetes</taxon>
        <taxon>Eurotiomycetidae</taxon>
        <taxon>Eurotiales</taxon>
        <taxon>Aspergillaceae</taxon>
        <taxon>Aspergillus</taxon>
        <taxon>Aspergillus subgen. Circumdati</taxon>
    </lineage>
</organism>
<proteinExistence type="inferred from homology"/>
<evidence type="ECO:0000256" key="2">
    <source>
        <dbReference type="ARBA" id="ARBA00008066"/>
    </source>
</evidence>
<dbReference type="InterPro" id="IPR013057">
    <property type="entry name" value="AA_transpt_TM"/>
</dbReference>
<keyword evidence="4 6" id="KW-1133">Transmembrane helix</keyword>
<feature type="transmembrane region" description="Helical" evidence="6">
    <location>
        <begin position="234"/>
        <end position="263"/>
    </location>
</feature>
<feature type="transmembrane region" description="Helical" evidence="6">
    <location>
        <begin position="317"/>
        <end position="336"/>
    </location>
</feature>
<dbReference type="STRING" id="41067.A0A2I2F4X1"/>
<comment type="similarity">
    <text evidence="2">Belongs to the amino acid/polyamine transporter 2 family.</text>
</comment>